<comment type="similarity">
    <text evidence="1">Belongs to the phosphopentomutase family.</text>
</comment>
<evidence type="ECO:0000256" key="2">
    <source>
        <dbReference type="ARBA" id="ARBA00022723"/>
    </source>
</evidence>
<dbReference type="Pfam" id="PF01676">
    <property type="entry name" value="Metalloenzyme"/>
    <property type="match status" value="1"/>
</dbReference>
<name>A0A5C1Q6S5_9SPIO</name>
<dbReference type="GO" id="GO:0000287">
    <property type="term" value="F:magnesium ion binding"/>
    <property type="evidence" value="ECO:0007669"/>
    <property type="project" value="InterPro"/>
</dbReference>
<keyword evidence="2" id="KW-0479">Metal-binding</keyword>
<dbReference type="PANTHER" id="PTHR21110">
    <property type="entry name" value="PHOSPHOPENTOMUTASE"/>
    <property type="match status" value="1"/>
</dbReference>
<gene>
    <name evidence="5" type="ORF">EW093_02925</name>
</gene>
<organism evidence="5 6">
    <name type="scientific">Thiospirochaeta perfilievii</name>
    <dbReference type="NCBI Taxonomy" id="252967"/>
    <lineage>
        <taxon>Bacteria</taxon>
        <taxon>Pseudomonadati</taxon>
        <taxon>Spirochaetota</taxon>
        <taxon>Spirochaetia</taxon>
        <taxon>Spirochaetales</taxon>
        <taxon>Spirochaetaceae</taxon>
        <taxon>Thiospirochaeta</taxon>
    </lineage>
</organism>
<protein>
    <recommendedName>
        <fullName evidence="4">Metalloenzyme domain-containing protein</fullName>
    </recommendedName>
</protein>
<keyword evidence="3" id="KW-0464">Manganese</keyword>
<dbReference type="RefSeq" id="WP_149566953.1">
    <property type="nucleotide sequence ID" value="NZ_CP035807.1"/>
</dbReference>
<dbReference type="InterPro" id="IPR010045">
    <property type="entry name" value="DeoB"/>
</dbReference>
<evidence type="ECO:0000313" key="6">
    <source>
        <dbReference type="Proteomes" id="UP000323824"/>
    </source>
</evidence>
<dbReference type="GO" id="GO:0005829">
    <property type="term" value="C:cytosol"/>
    <property type="evidence" value="ECO:0007669"/>
    <property type="project" value="TreeGrafter"/>
</dbReference>
<dbReference type="GO" id="GO:0009117">
    <property type="term" value="P:nucleotide metabolic process"/>
    <property type="evidence" value="ECO:0007669"/>
    <property type="project" value="InterPro"/>
</dbReference>
<feature type="domain" description="Metalloenzyme" evidence="4">
    <location>
        <begin position="190"/>
        <end position="298"/>
    </location>
</feature>
<dbReference type="GO" id="GO:0008973">
    <property type="term" value="F:phosphopentomutase activity"/>
    <property type="evidence" value="ECO:0007669"/>
    <property type="project" value="InterPro"/>
</dbReference>
<sequence length="299" mass="33989">MNKLLFIFLDGVGLGLNSEINPIKNLFKNLTGVDFVLNNYPIINDDFLLKPIDAVLGINGIPQSATGQTSIMTGVNSQRRLGFHHTAFPNRELINIIKEKNILLELKNRGLSVTCANMYSKEYFEKRESRSKNMLPVSALSVKTSNLPFRFMDDYNKNEAVFADITNEIIRSRGYNIDIITPQIAGSNMLNICNKNDFTFFEYFITDTYGHKKEELKLISETQKLNSFIEYIWNSGQNGVDIILTSDHGNCEDISTGNHTKNPVPFLYLSKDSSLKGKFFREVENITHFKGAILNRFGF</sequence>
<dbReference type="EMBL" id="CP035807">
    <property type="protein sequence ID" value="QEN03695.1"/>
    <property type="molecule type" value="Genomic_DNA"/>
</dbReference>
<evidence type="ECO:0000256" key="3">
    <source>
        <dbReference type="ARBA" id="ARBA00023211"/>
    </source>
</evidence>
<dbReference type="Proteomes" id="UP000323824">
    <property type="component" value="Chromosome"/>
</dbReference>
<keyword evidence="6" id="KW-1185">Reference proteome</keyword>
<reference evidence="5 6" key="1">
    <citation type="submission" date="2019-02" db="EMBL/GenBank/DDBJ databases">
        <authorList>
            <person name="Fomenkov A."/>
            <person name="Dubinina G."/>
            <person name="Grabovich M."/>
            <person name="Vincze T."/>
            <person name="Roberts R.J."/>
        </authorList>
    </citation>
    <scope>NUCLEOTIDE SEQUENCE [LARGE SCALE GENOMIC DNA]</scope>
    <source>
        <strain evidence="5 6">P</strain>
    </source>
</reference>
<dbReference type="InterPro" id="IPR006124">
    <property type="entry name" value="Metalloenzyme"/>
</dbReference>
<dbReference type="GO" id="GO:0043094">
    <property type="term" value="P:metabolic compound salvage"/>
    <property type="evidence" value="ECO:0007669"/>
    <property type="project" value="InterPro"/>
</dbReference>
<dbReference type="PANTHER" id="PTHR21110:SF0">
    <property type="entry name" value="PHOSPHOPENTOMUTASE"/>
    <property type="match status" value="1"/>
</dbReference>
<dbReference type="KEGG" id="sper:EW093_02925"/>
<dbReference type="Gene3D" id="3.40.720.10">
    <property type="entry name" value="Alkaline Phosphatase, subunit A"/>
    <property type="match status" value="1"/>
</dbReference>
<dbReference type="InterPro" id="IPR017850">
    <property type="entry name" value="Alkaline_phosphatase_core_sf"/>
</dbReference>
<evidence type="ECO:0000313" key="5">
    <source>
        <dbReference type="EMBL" id="QEN03695.1"/>
    </source>
</evidence>
<dbReference type="SUPFAM" id="SSF53649">
    <property type="entry name" value="Alkaline phosphatase-like"/>
    <property type="match status" value="1"/>
</dbReference>
<accession>A0A5C1Q6S5</accession>
<proteinExistence type="inferred from homology"/>
<evidence type="ECO:0000259" key="4">
    <source>
        <dbReference type="Pfam" id="PF01676"/>
    </source>
</evidence>
<evidence type="ECO:0000256" key="1">
    <source>
        <dbReference type="ARBA" id="ARBA00010373"/>
    </source>
</evidence>
<dbReference type="OrthoDB" id="9778226at2"/>
<reference evidence="5 6" key="2">
    <citation type="submission" date="2019-09" db="EMBL/GenBank/DDBJ databases">
        <title>Complete Genome Sequence and Methylome Analysis of free living Spirochaetas.</title>
        <authorList>
            <person name="Leshcheva N."/>
            <person name="Mikheeva N."/>
        </authorList>
    </citation>
    <scope>NUCLEOTIDE SEQUENCE [LARGE SCALE GENOMIC DNA]</scope>
    <source>
        <strain evidence="5 6">P</strain>
    </source>
</reference>
<dbReference type="AlphaFoldDB" id="A0A5C1Q6S5"/>